<keyword evidence="1" id="KW-0472">Membrane</keyword>
<evidence type="ECO:0000313" key="6">
    <source>
        <dbReference type="EMBL" id="MIV43146.1"/>
    </source>
</evidence>
<evidence type="ECO:0000313" key="7">
    <source>
        <dbReference type="EMBL" id="MLV99826.1"/>
    </source>
</evidence>
<dbReference type="Proteomes" id="UP000885392">
    <property type="component" value="Unassembled WGS sequence"/>
</dbReference>
<keyword evidence="1" id="KW-1133">Transmembrane helix</keyword>
<dbReference type="EMBL" id="RSMR01000022">
    <property type="protein sequence ID" value="MIK93548.1"/>
    <property type="molecule type" value="Genomic_DNA"/>
</dbReference>
<gene>
    <name evidence="6" type="ORF">A7E06_06100</name>
    <name evidence="8" type="ORF">A7S51_06010</name>
    <name evidence="2" type="ORF">CHC34_00870</name>
    <name evidence="7" type="ORF">EAK82_05955</name>
    <name evidence="4" type="ORF">EE393_01260</name>
    <name evidence="9" type="ORF">FJR63_02815</name>
    <name evidence="5" type="ORF">KO51_18945</name>
    <name evidence="3" type="ORF">NL99_01050</name>
</gene>
<dbReference type="EMBL" id="VFRH01000002">
    <property type="protein sequence ID" value="TPQ14936.1"/>
    <property type="molecule type" value="Genomic_DNA"/>
</dbReference>
<evidence type="ECO:0000313" key="8">
    <source>
        <dbReference type="EMBL" id="OHJ54757.1"/>
    </source>
</evidence>
<dbReference type="EMBL" id="RNKS01000001">
    <property type="protein sequence ID" value="MGD27673.1"/>
    <property type="molecule type" value="Genomic_DNA"/>
</dbReference>
<keyword evidence="1" id="KW-0812">Transmembrane</keyword>
<evidence type="ECO:0000313" key="2">
    <source>
        <dbReference type="EMBL" id="AXD69640.1"/>
    </source>
</evidence>
<evidence type="ECO:0000313" key="10">
    <source>
        <dbReference type="Proteomes" id="UP000251994"/>
    </source>
</evidence>
<feature type="transmembrane region" description="Helical" evidence="1">
    <location>
        <begin position="12"/>
        <end position="36"/>
    </location>
</feature>
<dbReference type="Proteomes" id="UP000839834">
    <property type="component" value="Unassembled WGS sequence"/>
</dbReference>
<dbReference type="RefSeq" id="WP_023247350.1">
    <property type="nucleotide sequence ID" value="NZ_CP030219.1"/>
</dbReference>
<dbReference type="Proteomes" id="UP000866740">
    <property type="component" value="Unassembled WGS sequence"/>
</dbReference>
<evidence type="ECO:0000313" key="5">
    <source>
        <dbReference type="EMBL" id="MIK93548.1"/>
    </source>
</evidence>
<dbReference type="Proteomes" id="UP000885336">
    <property type="component" value="Unassembled WGS sequence"/>
</dbReference>
<feature type="transmembrane region" description="Helical" evidence="1">
    <location>
        <begin position="56"/>
        <end position="80"/>
    </location>
</feature>
<dbReference type="EMBL" id="CP030219">
    <property type="protein sequence ID" value="AXD69640.1"/>
    <property type="molecule type" value="Genomic_DNA"/>
</dbReference>
<reference evidence="3" key="3">
    <citation type="submission" date="2018-08" db="EMBL/GenBank/DDBJ databases">
        <authorList>
            <consortium name="GenomeTrakr network: Whole genome sequencing for foodborne pathogen traceback"/>
        </authorList>
    </citation>
    <scope>NUCLEOTIDE SEQUENCE [LARGE SCALE GENOMIC DNA]</scope>
    <source>
        <strain evidence="6">CFSAN048114</strain>
        <strain evidence="5">FLUFL-1338</strain>
        <strain evidence="3">FLUFL-367</strain>
    </source>
</reference>
<proteinExistence type="predicted"/>
<evidence type="ECO:0000313" key="11">
    <source>
        <dbReference type="Proteomes" id="UP000320106"/>
    </source>
</evidence>
<dbReference type="EMBL" id="RSUV01000003">
    <property type="protein sequence ID" value="MIV43146.1"/>
    <property type="molecule type" value="Genomic_DNA"/>
</dbReference>
<reference evidence="8" key="1">
    <citation type="submission" date="2016-09" db="EMBL/GenBank/DDBJ databases">
        <title>Whole genome sequencing of Salmonella enterica.</title>
        <authorList>
            <person name="Bell R."/>
        </authorList>
    </citation>
    <scope>NUCLEOTIDE SEQUENCE [LARGE SCALE GENOMIC DNA]</scope>
    <source>
        <strain evidence="8">CFSAN044929</strain>
    </source>
</reference>
<dbReference type="EMBL" id="RVIJ01000003">
    <property type="protein sequence ID" value="MLV99826.1"/>
    <property type="molecule type" value="Genomic_DNA"/>
</dbReference>
<organism evidence="8">
    <name type="scientific">Salmonella enterica</name>
    <name type="common">Salmonella choleraesuis</name>
    <dbReference type="NCBI Taxonomy" id="28901"/>
    <lineage>
        <taxon>Bacteria</taxon>
        <taxon>Pseudomonadati</taxon>
        <taxon>Pseudomonadota</taxon>
        <taxon>Gammaproteobacteria</taxon>
        <taxon>Enterobacterales</taxon>
        <taxon>Enterobacteriaceae</taxon>
        <taxon>Salmonella</taxon>
    </lineage>
</organism>
<dbReference type="EMBL" id="MLTE01000003">
    <property type="protein sequence ID" value="OHJ54757.1"/>
    <property type="molecule type" value="Genomic_DNA"/>
</dbReference>
<evidence type="ECO:0000313" key="4">
    <source>
        <dbReference type="EMBL" id="MGD27673.1"/>
    </source>
</evidence>
<accession>A0A1S0ZYV8</accession>
<evidence type="ECO:0000313" key="3">
    <source>
        <dbReference type="EMBL" id="EAA8663702.1"/>
    </source>
</evidence>
<protein>
    <submittedName>
        <fullName evidence="8">Uncharacterized protein</fullName>
    </submittedName>
</protein>
<reference evidence="4" key="4">
    <citation type="submission" date="2018-11" db="EMBL/GenBank/DDBJ databases">
        <authorList>
            <consortium name="PulseNet: The National Subtyping Network for Foodborne Disease Surveillance"/>
            <person name="Tarr C.L."/>
            <person name="Trees E."/>
            <person name="Katz L.S."/>
            <person name="Carleton-Romer H.A."/>
            <person name="Stroika S."/>
            <person name="Kucerova Z."/>
            <person name="Roache K.F."/>
            <person name="Sabol A.L."/>
            <person name="Besser J."/>
            <person name="Gerner-Smidt P."/>
        </authorList>
    </citation>
    <scope>NUCLEOTIDE SEQUENCE [LARGE SCALE GENOMIC DNA]</scope>
    <source>
        <strain evidence="7">PNUSAS038541</strain>
        <strain evidence="4">PNUSAS058450</strain>
    </source>
</reference>
<dbReference type="Proteomes" id="UP000320106">
    <property type="component" value="Unassembled WGS sequence"/>
</dbReference>
<sequence length="85" mass="10163">MAITLARKLAKIAWFICLFYIGLRIIYPENLISLYTSERFAQWVYGYSSQENFDDLWVLIWVVCSFAFAVVGHLFSMWIIKKMRR</sequence>
<dbReference type="Proteomes" id="UP000251994">
    <property type="component" value="Chromosome"/>
</dbReference>
<dbReference type="Proteomes" id="UP000885283">
    <property type="component" value="Unassembled WGS sequence"/>
</dbReference>
<evidence type="ECO:0000313" key="9">
    <source>
        <dbReference type="EMBL" id="TPQ14936.1"/>
    </source>
</evidence>
<dbReference type="Proteomes" id="UP000839530">
    <property type="component" value="Unassembled WGS sequence"/>
</dbReference>
<reference evidence="9 11" key="5">
    <citation type="submission" date="2019-06" db="EMBL/GenBank/DDBJ databases">
        <title>Comparative genome anaysis of Salmonella and Staphylococcus aureus isolated from China.</title>
        <authorList>
            <person name="Li L."/>
        </authorList>
    </citation>
    <scope>NUCLEOTIDE SEQUENCE [LARGE SCALE GENOMIC DNA]</scope>
    <source>
        <strain evidence="9 11">GSJ/2016-Sal.-012</strain>
    </source>
</reference>
<name>A0A1S0ZYV8_SALER</name>
<dbReference type="AlphaFoldDB" id="A0A1S0ZYV8"/>
<dbReference type="EMBL" id="AAACVH010000001">
    <property type="protein sequence ID" value="EAA8663702.1"/>
    <property type="molecule type" value="Genomic_DNA"/>
</dbReference>
<reference evidence="2 10" key="2">
    <citation type="submission" date="2018-06" db="EMBL/GenBank/DDBJ databases">
        <title>Completed Genome Sequences of 32 Strains from Various Serotypes of Salmonella enterica.</title>
        <authorList>
            <person name="Nash J.H.E."/>
            <person name="Robertson J."/>
            <person name="Bessonov K."/>
        </authorList>
    </citation>
    <scope>NUCLEOTIDE SEQUENCE [LARGE SCALE GENOMIC DNA]</scope>
    <source>
        <strain evidence="2 10">SA20021456</strain>
    </source>
</reference>
<evidence type="ECO:0000256" key="1">
    <source>
        <dbReference type="SAM" id="Phobius"/>
    </source>
</evidence>